<evidence type="ECO:0000256" key="2">
    <source>
        <dbReference type="ARBA" id="ARBA00022737"/>
    </source>
</evidence>
<feature type="compositionally biased region" description="Low complexity" evidence="4">
    <location>
        <begin position="1429"/>
        <end position="1441"/>
    </location>
</feature>
<keyword evidence="2" id="KW-0677">Repeat</keyword>
<protein>
    <recommendedName>
        <fullName evidence="3">HEAT repeat-containing protein 5A</fullName>
    </recommendedName>
</protein>
<dbReference type="GO" id="GO:0016020">
    <property type="term" value="C:membrane"/>
    <property type="evidence" value="ECO:0007669"/>
    <property type="project" value="TreeGrafter"/>
</dbReference>
<dbReference type="PANTHER" id="PTHR21663">
    <property type="entry name" value="HYPOTHETICAL HEAT DOMAIN-CONTAINING"/>
    <property type="match status" value="1"/>
</dbReference>
<dbReference type="SUPFAM" id="SSF48371">
    <property type="entry name" value="ARM repeat"/>
    <property type="match status" value="2"/>
</dbReference>
<keyword evidence="6" id="KW-1185">Reference proteome</keyword>
<evidence type="ECO:0000256" key="4">
    <source>
        <dbReference type="SAM" id="MobiDB-lite"/>
    </source>
</evidence>
<dbReference type="EMBL" id="JAULUE010002059">
    <property type="protein sequence ID" value="KAK5886943.1"/>
    <property type="molecule type" value="Genomic_DNA"/>
</dbReference>
<dbReference type="Gene3D" id="1.25.10.10">
    <property type="entry name" value="Leucine-rich Repeat Variant"/>
    <property type="match status" value="2"/>
</dbReference>
<comment type="caution">
    <text evidence="5">The sequence shown here is derived from an EMBL/GenBank/DDBJ whole genome shotgun (WGS) entry which is preliminary data.</text>
</comment>
<comment type="similarity">
    <text evidence="1">Belongs to the HEATR5 family.</text>
</comment>
<name>A0AAN8GQR1_9TELE</name>
<feature type="region of interest" description="Disordered" evidence="4">
    <location>
        <begin position="1422"/>
        <end position="1442"/>
    </location>
</feature>
<dbReference type="InterPro" id="IPR016024">
    <property type="entry name" value="ARM-type_fold"/>
</dbReference>
<evidence type="ECO:0000256" key="1">
    <source>
        <dbReference type="ARBA" id="ARBA00008304"/>
    </source>
</evidence>
<dbReference type="InterPro" id="IPR011989">
    <property type="entry name" value="ARM-like"/>
</dbReference>
<reference evidence="5 6" key="1">
    <citation type="journal article" date="2023" name="Mol. Biol. Evol.">
        <title>Genomics of Secondarily Temperate Adaptation in the Only Non-Antarctic Icefish.</title>
        <authorList>
            <person name="Rivera-Colon A.G."/>
            <person name="Rayamajhi N."/>
            <person name="Minhas B.F."/>
            <person name="Madrigal G."/>
            <person name="Bilyk K.T."/>
            <person name="Yoon V."/>
            <person name="Hune M."/>
            <person name="Gregory S."/>
            <person name="Cheng C.H.C."/>
            <person name="Catchen J.M."/>
        </authorList>
    </citation>
    <scope>NUCLEOTIDE SEQUENCE [LARGE SCALE GENOMIC DNA]</scope>
    <source>
        <strain evidence="5">JC2023a</strain>
    </source>
</reference>
<dbReference type="GO" id="GO:0005794">
    <property type="term" value="C:Golgi apparatus"/>
    <property type="evidence" value="ECO:0007669"/>
    <property type="project" value="TreeGrafter"/>
</dbReference>
<dbReference type="FunFam" id="1.25.10.10:FF:000098">
    <property type="entry name" value="HEAT repeat-containing protein 5A isoform X2"/>
    <property type="match status" value="1"/>
</dbReference>
<organism evidence="5 6">
    <name type="scientific">Champsocephalus esox</name>
    <name type="common">pike icefish</name>
    <dbReference type="NCBI Taxonomy" id="159716"/>
    <lineage>
        <taxon>Eukaryota</taxon>
        <taxon>Metazoa</taxon>
        <taxon>Chordata</taxon>
        <taxon>Craniata</taxon>
        <taxon>Vertebrata</taxon>
        <taxon>Euteleostomi</taxon>
        <taxon>Actinopterygii</taxon>
        <taxon>Neopterygii</taxon>
        <taxon>Teleostei</taxon>
        <taxon>Neoteleostei</taxon>
        <taxon>Acanthomorphata</taxon>
        <taxon>Eupercaria</taxon>
        <taxon>Perciformes</taxon>
        <taxon>Notothenioidei</taxon>
        <taxon>Channichthyidae</taxon>
        <taxon>Champsocephalus</taxon>
    </lineage>
</organism>
<evidence type="ECO:0000256" key="3">
    <source>
        <dbReference type="ARBA" id="ARBA00070811"/>
    </source>
</evidence>
<dbReference type="GO" id="GO:0030139">
    <property type="term" value="C:endocytic vesicle"/>
    <property type="evidence" value="ECO:0007669"/>
    <property type="project" value="TreeGrafter"/>
</dbReference>
<dbReference type="Proteomes" id="UP001335648">
    <property type="component" value="Unassembled WGS sequence"/>
</dbReference>
<dbReference type="GO" id="GO:0006897">
    <property type="term" value="P:endocytosis"/>
    <property type="evidence" value="ECO:0007669"/>
    <property type="project" value="TreeGrafter"/>
</dbReference>
<evidence type="ECO:0000313" key="6">
    <source>
        <dbReference type="Proteomes" id="UP001335648"/>
    </source>
</evidence>
<gene>
    <name evidence="5" type="ORF">CesoFtcFv8_017924</name>
</gene>
<evidence type="ECO:0000313" key="5">
    <source>
        <dbReference type="EMBL" id="KAK5886943.1"/>
    </source>
</evidence>
<accession>A0AAN8GQR1</accession>
<feature type="region of interest" description="Disordered" evidence="4">
    <location>
        <begin position="1187"/>
        <end position="1214"/>
    </location>
</feature>
<sequence length="1712" mass="184501">MERAHSLLLNEEAFSQLAEHQRAEFIFEWLNHLKKLLPATDRTDLKHNQRRLLDQLSGVLIGSPGPPTRWLLAHCLALLYRLGDPISACLFVDRCNDIIRSRDDSPSGLPTRLAAIACLGALFEQLGRMLIGTLKETLTNLLKAMKNAESQGRYEIMLSLEKILQGLGVSAVPCHRDVYKAARTCLTDRSMAVRCAAAKCLMELQREAVFLWTSELENVATLCFRAFEGSNYSVRVSVSKLLGTLLAAAVEPQQPTAVPRQSGRGRSSLEEVMDLLSGGFLRGGAGFLRASGDMLKGTSSVSKDIRIGVTQACVVFVSTLGGSWLEANFPAFLSLLMELASHGKATQTAGDAVVTHCCISFILRSTLGSLLGEKAQTNAAIQLCLAVAAQKQAIDAALNDGNVETRVSSADISASQHVLVCCLLELGGLVQGLGSTAAPLLTDSSTALLDTVISVLLHPAPSASLAAAWCLRCVATAMPSQCSLLLDRCTERLAALKSSPEAVAGYGAAVAALVAAVQHCPLGIPHTKGMMVLSLAEDLLRSASQSSRISLQRTQAGWLLVSSLITLGPAVVEHHLPRLLLLWRCVFPASLREQEMELRRGDYFTWQVTLEGRAGALFAMKNLLLHCRELVSDDIVSRLLTPLSCAVALLTKLPALLRSYGSSVRSWSLIYRLRVYELLALLPPHTYQESFGLVMNQLVSDLSGQNNLNQPCSELTLLPPLCHRDDLPLVGPALQNTDHRYIEEQLHGSSVGGGSLDNDAFSLCEKSDATPAPLPPPVALTAAAARLFGALYPHVISAQRVKILEQFVETVNQLKGQRQQTVQTHVCAALCSLLKHQGCIRGSLGPEEVRSPALSLLSGALESASPLLRCLAAEGLARLVQVVGDPGFTVSVSLLCFDRLKTSRDAASRSGYSLALGALHRYTGGISSAQHLSTCLGVLFTLSQDSTSPEVQTWSLHSMSLVVDLSGGLYRAHAEASFTLVLRLLLSAPPTHPEVHHSLGRCLHALITCLGPDLQGEGAAVSSLRSSCLIGCGVMQDSPDSLVQARAISCMQQLHMFSPPHVNLASLVPALCAHLCSSYLCLRRAVVACLRQLVQREALEVSEHAVTLVKELPRRDNTQLDVTIKEVGLEGALFTLLDRESDPGLRRDIQETLVHMMSSSATSGKLGHWLKLCKDVLSATTDCRAPVELRQEEEEEEEADAGRDDDSSAFKARSESSGPFTALRWATRRFAMECVCRIIAQCETSDPAHFDMALAQERRLQESTDFLVLHLADLVRMAFMAATDHSDQLRLAGLQTLLVIIRRFSAIPEPEFPGHVILEQYQANVGAALRPAFSADAPPDVTAKACQVCSAWIASGVVSDLRDLRRVHQLLASSLAKVQAGRDPSSQLYNEATVTMETLAVLKAWAEVYIVAVQRSRQEESSDRTADLSVSSSLANDSSGSESGGAGLLKLVQSDLCTLSRLWLSALQDYALLTLPQEYAAQLPDTGGSFYTAETVNQARAHYTSSWAPVLHATSLWLHSTGFLMPDDAPPYLSRPATPTSMGQTGVRAKSPEDINTDRLHLILGISVEFLCSPHSADQMENITSCLRALQALLDVSWPRAKIGNDQLPSICSPEGSVSILPSVLYLLLGVLRELVHLPSSQPGAPAAGSVGGSALGSVVQAALQALKAVVTSPMSRQEKSRGAWSLLLRSALNTLLGLWDADHIPIAFNFY</sequence>
<proteinExistence type="inferred from homology"/>
<dbReference type="GO" id="GO:0005829">
    <property type="term" value="C:cytosol"/>
    <property type="evidence" value="ECO:0007669"/>
    <property type="project" value="GOC"/>
</dbReference>
<dbReference type="GO" id="GO:0008104">
    <property type="term" value="P:intracellular protein localization"/>
    <property type="evidence" value="ECO:0007669"/>
    <property type="project" value="TreeGrafter"/>
</dbReference>
<dbReference type="Pfam" id="PF25468">
    <property type="entry name" value="HEAT_HEATR5A"/>
    <property type="match status" value="1"/>
</dbReference>
<dbReference type="FunFam" id="1.25.10.10:FF:000262">
    <property type="entry name" value="HEAT repeat-containing protein 5B"/>
    <property type="match status" value="1"/>
</dbReference>
<dbReference type="InterPro" id="IPR046837">
    <property type="entry name" value="Laa1/Sip1/HEATR5-like_HEAT"/>
</dbReference>
<feature type="compositionally biased region" description="Basic and acidic residues" evidence="4">
    <location>
        <begin position="1200"/>
        <end position="1214"/>
    </location>
</feature>
<dbReference type="InterPro" id="IPR040108">
    <property type="entry name" value="Laa1/Sip1/HEATR5"/>
</dbReference>
<dbReference type="Pfam" id="PF20210">
    <property type="entry name" value="Laa1_Sip1_HTR5"/>
    <property type="match status" value="1"/>
</dbReference>
<dbReference type="PANTHER" id="PTHR21663:SF1">
    <property type="entry name" value="HEAT REPEAT-CONTAINING PROTEIN 5A"/>
    <property type="match status" value="1"/>
</dbReference>
<dbReference type="GO" id="GO:0042147">
    <property type="term" value="P:retrograde transport, endosome to Golgi"/>
    <property type="evidence" value="ECO:0007669"/>
    <property type="project" value="TreeGrafter"/>
</dbReference>